<comment type="subunit">
    <text evidence="1">Homodimer.</text>
</comment>
<evidence type="ECO:0000256" key="1">
    <source>
        <dbReference type="ARBA" id="ARBA00011738"/>
    </source>
</evidence>
<dbReference type="Proteomes" id="UP000054304">
    <property type="component" value="Unassembled WGS sequence"/>
</dbReference>
<dbReference type="GO" id="GO:0050385">
    <property type="term" value="F:ureidoglycolate lyase activity"/>
    <property type="evidence" value="ECO:0007669"/>
    <property type="project" value="UniProtKB-EC"/>
</dbReference>
<dbReference type="OrthoDB" id="10266039at2759"/>
<dbReference type="InterPro" id="IPR007247">
    <property type="entry name" value="Ureidogly_lyase"/>
</dbReference>
<gene>
    <name evidence="5" type="ORF">LALA0_S04e05116g</name>
</gene>
<dbReference type="InterPro" id="IPR047233">
    <property type="entry name" value="UAH_cupin"/>
</dbReference>
<keyword evidence="2" id="KW-0659">Purine metabolism</keyword>
<dbReference type="HOGENOM" id="CLU_070848_0_1_1"/>
<keyword evidence="3" id="KW-0456">Lyase</keyword>
<dbReference type="Pfam" id="PF04115">
    <property type="entry name" value="Ureidogly_lyase"/>
    <property type="match status" value="1"/>
</dbReference>
<keyword evidence="6" id="KW-1185">Reference proteome</keyword>
<evidence type="ECO:0000256" key="2">
    <source>
        <dbReference type="ARBA" id="ARBA00022631"/>
    </source>
</evidence>
<dbReference type="RefSeq" id="XP_022628215.1">
    <property type="nucleotide sequence ID" value="XM_022772785.1"/>
</dbReference>
<name>A0A0C7MQ41_9SACH</name>
<evidence type="ECO:0000313" key="5">
    <source>
        <dbReference type="EMBL" id="CEP61985.1"/>
    </source>
</evidence>
<dbReference type="AlphaFoldDB" id="A0A0C7MQ41"/>
<accession>A0A0C7MQ41</accession>
<dbReference type="CDD" id="cd20298">
    <property type="entry name" value="cupin_UAH"/>
    <property type="match status" value="1"/>
</dbReference>
<organism evidence="5 6">
    <name type="scientific">Lachancea lanzarotensis</name>
    <dbReference type="NCBI Taxonomy" id="1245769"/>
    <lineage>
        <taxon>Eukaryota</taxon>
        <taxon>Fungi</taxon>
        <taxon>Dikarya</taxon>
        <taxon>Ascomycota</taxon>
        <taxon>Saccharomycotina</taxon>
        <taxon>Saccharomycetes</taxon>
        <taxon>Saccharomycetales</taxon>
        <taxon>Saccharomycetaceae</taxon>
        <taxon>Lachancea</taxon>
    </lineage>
</organism>
<dbReference type="GO" id="GO:0006144">
    <property type="term" value="P:purine nucleobase metabolic process"/>
    <property type="evidence" value="ECO:0007669"/>
    <property type="project" value="UniProtKB-KW"/>
</dbReference>
<evidence type="ECO:0000256" key="4">
    <source>
        <dbReference type="ARBA" id="ARBA00047684"/>
    </source>
</evidence>
<proteinExistence type="predicted"/>
<dbReference type="InterPro" id="IPR024060">
    <property type="entry name" value="Ureidoglycolate_lyase_dom_sf"/>
</dbReference>
<protein>
    <submittedName>
        <fullName evidence="5">LALA0S04e05116g1_1</fullName>
    </submittedName>
</protein>
<dbReference type="GO" id="GO:0000256">
    <property type="term" value="P:allantoin catabolic process"/>
    <property type="evidence" value="ECO:0007669"/>
    <property type="project" value="InterPro"/>
</dbReference>
<reference evidence="5 6" key="1">
    <citation type="submission" date="2014-12" db="EMBL/GenBank/DDBJ databases">
        <authorList>
            <person name="Neuveglise Cecile"/>
        </authorList>
    </citation>
    <scope>NUCLEOTIDE SEQUENCE [LARGE SCALE GENOMIC DNA]</scope>
    <source>
        <strain evidence="5 6">CBS 12615</strain>
    </source>
</reference>
<dbReference type="STRING" id="1245769.A0A0C7MQ41"/>
<dbReference type="GO" id="GO:0004848">
    <property type="term" value="F:ureidoglycolate hydrolase activity"/>
    <property type="evidence" value="ECO:0007669"/>
    <property type="project" value="InterPro"/>
</dbReference>
<sequence length="205" mass="22815">MLSIPVQPLSVGEFEKYGSIVSPEEEIHKLGSQATKGANQGTAIKILKVSRNQNLFPTECDVRASHWNLFRCFPRPHLKRSFLEYSTNDLVQHDIKVLEKHPNSSQTFVPMGRDANALAYLVVVALSDEQDEPDLSTLRAFTCKGTQAVTYGAGVWHAPMIALGPQDYLDFSVAIYELGDDSEPEMDLVERFYPDGEMLVALNAV</sequence>
<dbReference type="GeneID" id="34685429"/>
<dbReference type="InterPro" id="IPR011051">
    <property type="entry name" value="RmlC_Cupin_sf"/>
</dbReference>
<dbReference type="PANTHER" id="PTHR21221">
    <property type="entry name" value="UREIDOGLYCOLATE HYDROLASE"/>
    <property type="match status" value="1"/>
</dbReference>
<dbReference type="Gene3D" id="2.60.120.480">
    <property type="entry name" value="Ureidoglycolate hydrolase"/>
    <property type="match status" value="1"/>
</dbReference>
<evidence type="ECO:0000256" key="3">
    <source>
        <dbReference type="ARBA" id="ARBA00023239"/>
    </source>
</evidence>
<comment type="catalytic activity">
    <reaction evidence="4">
        <text>(S)-ureidoglycolate = urea + glyoxylate</text>
        <dbReference type="Rhea" id="RHEA:11304"/>
        <dbReference type="ChEBI" id="CHEBI:16199"/>
        <dbReference type="ChEBI" id="CHEBI:36655"/>
        <dbReference type="ChEBI" id="CHEBI:57296"/>
        <dbReference type="EC" id="4.3.2.3"/>
    </reaction>
</comment>
<dbReference type="PANTHER" id="PTHR21221:SF1">
    <property type="entry name" value="UREIDOGLYCOLATE LYASE"/>
    <property type="match status" value="1"/>
</dbReference>
<dbReference type="EMBL" id="LN736363">
    <property type="protein sequence ID" value="CEP61985.1"/>
    <property type="molecule type" value="Genomic_DNA"/>
</dbReference>
<dbReference type="SUPFAM" id="SSF51182">
    <property type="entry name" value="RmlC-like cupins"/>
    <property type="match status" value="1"/>
</dbReference>
<evidence type="ECO:0000313" key="6">
    <source>
        <dbReference type="Proteomes" id="UP000054304"/>
    </source>
</evidence>